<feature type="domain" description="Major facilitator superfamily (MFS) profile" evidence="7">
    <location>
        <begin position="10"/>
        <end position="451"/>
    </location>
</feature>
<feature type="transmembrane region" description="Helical" evidence="6">
    <location>
        <begin position="101"/>
        <end position="122"/>
    </location>
</feature>
<dbReference type="InterPro" id="IPR011701">
    <property type="entry name" value="MFS"/>
</dbReference>
<comment type="subcellular location">
    <subcellularLocation>
        <location evidence="1">Cell membrane</location>
        <topology evidence="1">Multi-pass membrane protein</topology>
    </subcellularLocation>
</comment>
<reference evidence="8" key="1">
    <citation type="submission" date="2020-11" db="EMBL/GenBank/DDBJ databases">
        <title>Sequencing the genomes of 1000 actinobacteria strains.</title>
        <authorList>
            <person name="Klenk H.-P."/>
        </authorList>
    </citation>
    <scope>NUCLEOTIDE SEQUENCE</scope>
    <source>
        <strain evidence="8">DSM 45356</strain>
    </source>
</reference>
<evidence type="ECO:0000256" key="4">
    <source>
        <dbReference type="ARBA" id="ARBA00023136"/>
    </source>
</evidence>
<dbReference type="RefSeq" id="WP_197003709.1">
    <property type="nucleotide sequence ID" value="NZ_BONS01000016.1"/>
</dbReference>
<feature type="transmembrane region" description="Helical" evidence="6">
    <location>
        <begin position="325"/>
        <end position="346"/>
    </location>
</feature>
<dbReference type="GO" id="GO:0022857">
    <property type="term" value="F:transmembrane transporter activity"/>
    <property type="evidence" value="ECO:0007669"/>
    <property type="project" value="InterPro"/>
</dbReference>
<dbReference type="Gene3D" id="1.20.1250.20">
    <property type="entry name" value="MFS general substrate transporter like domains"/>
    <property type="match status" value="1"/>
</dbReference>
<dbReference type="CDD" id="cd17321">
    <property type="entry name" value="MFS_MMR_MDR_like"/>
    <property type="match status" value="1"/>
</dbReference>
<feature type="region of interest" description="Disordered" evidence="5">
    <location>
        <begin position="449"/>
        <end position="471"/>
    </location>
</feature>
<accession>A0A8J7GI31</accession>
<evidence type="ECO:0000256" key="6">
    <source>
        <dbReference type="SAM" id="Phobius"/>
    </source>
</evidence>
<feature type="transmembrane region" description="Helical" evidence="6">
    <location>
        <begin position="292"/>
        <end position="313"/>
    </location>
</feature>
<keyword evidence="9" id="KW-1185">Reference proteome</keyword>
<evidence type="ECO:0000259" key="7">
    <source>
        <dbReference type="PROSITE" id="PS50850"/>
    </source>
</evidence>
<feature type="transmembrane region" description="Helical" evidence="6">
    <location>
        <begin position="46"/>
        <end position="64"/>
    </location>
</feature>
<dbReference type="SUPFAM" id="SSF103473">
    <property type="entry name" value="MFS general substrate transporter"/>
    <property type="match status" value="1"/>
</dbReference>
<organism evidence="8 9">
    <name type="scientific">Longispora fulva</name>
    <dbReference type="NCBI Taxonomy" id="619741"/>
    <lineage>
        <taxon>Bacteria</taxon>
        <taxon>Bacillati</taxon>
        <taxon>Actinomycetota</taxon>
        <taxon>Actinomycetes</taxon>
        <taxon>Micromonosporales</taxon>
        <taxon>Micromonosporaceae</taxon>
        <taxon>Longispora</taxon>
    </lineage>
</organism>
<dbReference type="PROSITE" id="PS50850">
    <property type="entry name" value="MFS"/>
    <property type="match status" value="1"/>
</dbReference>
<dbReference type="GO" id="GO:0005886">
    <property type="term" value="C:plasma membrane"/>
    <property type="evidence" value="ECO:0007669"/>
    <property type="project" value="UniProtKB-SubCell"/>
</dbReference>
<feature type="transmembrane region" description="Helical" evidence="6">
    <location>
        <begin position="199"/>
        <end position="218"/>
    </location>
</feature>
<name>A0A8J7GI31_9ACTN</name>
<evidence type="ECO:0000313" key="8">
    <source>
        <dbReference type="EMBL" id="MBG6136778.1"/>
    </source>
</evidence>
<comment type="caution">
    <text evidence="8">The sequence shown here is derived from an EMBL/GenBank/DDBJ whole genome shotgun (WGS) entry which is preliminary data.</text>
</comment>
<keyword evidence="2 6" id="KW-0812">Transmembrane</keyword>
<dbReference type="Gene3D" id="1.20.1720.10">
    <property type="entry name" value="Multidrug resistance protein D"/>
    <property type="match status" value="1"/>
</dbReference>
<dbReference type="EMBL" id="JADOUF010000001">
    <property type="protein sequence ID" value="MBG6136778.1"/>
    <property type="molecule type" value="Genomic_DNA"/>
</dbReference>
<sequence>MHRHRWRWAALATLLTAEAMNLLDATIVQVAAPVIHADLGGPAADIQWYAAAYTLPFAMLLITGGRLGDIVGRRRVFRIGVTGFVLASVACALAGSAGTMIAARAVQGCAAALVIPQTFGLIKSMFTGPETARALGTIGPVMGLSAVCGPALGGILTHADLFGSSWRAVFLVNVPLGVAVLLAAPLLAEDRSPDRPRLALVGTALAAVGTGLVVYPLIAPGRHWTVLAVGVATLALFGLHQRRAAHPLIEGSLFGNRGFPAALVCSALFFAAMNGLMLVVVVHLQLGLGADVLTAGLTMLPWSGGMAVASWVAGAHLVPRYGARVMHAGLATMLTGVLGAVAVYATAGGYPWPLLGALAVCGTGLGLFTVPFFTTALHRVRPHETGSAAGLLNAVQQLGGTLGTALLGSVFLGTFAATGSATGAAGRAFWVGGGLLVATGVAVRVMTSGPRGVSPKDARQPAAAGHNSRGG</sequence>
<feature type="transmembrane region" description="Helical" evidence="6">
    <location>
        <begin position="224"/>
        <end position="240"/>
    </location>
</feature>
<gene>
    <name evidence="8" type="ORF">IW245_002972</name>
</gene>
<keyword evidence="4 6" id="KW-0472">Membrane</keyword>
<feature type="transmembrane region" description="Helical" evidence="6">
    <location>
        <begin position="261"/>
        <end position="286"/>
    </location>
</feature>
<keyword evidence="3 6" id="KW-1133">Transmembrane helix</keyword>
<evidence type="ECO:0000256" key="5">
    <source>
        <dbReference type="SAM" id="MobiDB-lite"/>
    </source>
</evidence>
<feature type="transmembrane region" description="Helical" evidence="6">
    <location>
        <begin position="134"/>
        <end position="156"/>
    </location>
</feature>
<dbReference type="InterPro" id="IPR020846">
    <property type="entry name" value="MFS_dom"/>
</dbReference>
<feature type="transmembrane region" description="Helical" evidence="6">
    <location>
        <begin position="398"/>
        <end position="416"/>
    </location>
</feature>
<dbReference type="AlphaFoldDB" id="A0A8J7GI31"/>
<evidence type="ECO:0000256" key="1">
    <source>
        <dbReference type="ARBA" id="ARBA00004651"/>
    </source>
</evidence>
<dbReference type="PANTHER" id="PTHR42718">
    <property type="entry name" value="MAJOR FACILITATOR SUPERFAMILY MULTIDRUG TRANSPORTER MFSC"/>
    <property type="match status" value="1"/>
</dbReference>
<dbReference type="PRINTS" id="PR01036">
    <property type="entry name" value="TCRTETB"/>
</dbReference>
<dbReference type="PANTHER" id="PTHR42718:SF39">
    <property type="entry name" value="ACTINORHODIN TRANSPORTER-RELATED"/>
    <property type="match status" value="1"/>
</dbReference>
<evidence type="ECO:0000256" key="2">
    <source>
        <dbReference type="ARBA" id="ARBA00022692"/>
    </source>
</evidence>
<evidence type="ECO:0000256" key="3">
    <source>
        <dbReference type="ARBA" id="ARBA00022989"/>
    </source>
</evidence>
<protein>
    <submittedName>
        <fullName evidence="8">EmrB/QacA subfamily drug resistance transporter</fullName>
    </submittedName>
</protein>
<feature type="transmembrane region" description="Helical" evidence="6">
    <location>
        <begin position="76"/>
        <end position="95"/>
    </location>
</feature>
<dbReference type="Proteomes" id="UP000622552">
    <property type="component" value="Unassembled WGS sequence"/>
</dbReference>
<feature type="transmembrane region" description="Helical" evidence="6">
    <location>
        <begin position="428"/>
        <end position="446"/>
    </location>
</feature>
<feature type="transmembrane region" description="Helical" evidence="6">
    <location>
        <begin position="168"/>
        <end position="187"/>
    </location>
</feature>
<evidence type="ECO:0000313" key="9">
    <source>
        <dbReference type="Proteomes" id="UP000622552"/>
    </source>
</evidence>
<dbReference type="InterPro" id="IPR036259">
    <property type="entry name" value="MFS_trans_sf"/>
</dbReference>
<proteinExistence type="predicted"/>
<feature type="transmembrane region" description="Helical" evidence="6">
    <location>
        <begin position="352"/>
        <end position="377"/>
    </location>
</feature>
<dbReference type="Pfam" id="PF07690">
    <property type="entry name" value="MFS_1"/>
    <property type="match status" value="1"/>
</dbReference>